<name>A0AAE0F4W1_9CHLO</name>
<proteinExistence type="predicted"/>
<feature type="compositionally biased region" description="Basic and acidic residues" evidence="1">
    <location>
        <begin position="1"/>
        <end position="16"/>
    </location>
</feature>
<dbReference type="AlphaFoldDB" id="A0AAE0F4W1"/>
<sequence>MRECPKEEPFNGDHHARNLPKGQVPGENQDVTFHNSLADDVSLFWVRPNTGVEMLAAMIAAGTSEEHHSHVGHIFRARDEGGMLIQEVVVTKPDRGAFRATITPCGESEKASLPACPDEIINLRSKAGQPNPAEVTFKNDLAEDVNIYWMTDNGIESFRNAVEPNGESIHNSHIGHAFRVRTGSTGALVHVVTVNKAKMTVYLAPCAEGKDSKLVTDEQPSDKMPGNVLYKTADDTYVAHIPKMPKISKGPGWLKMDMPDGLAEFLKNFWDKEKGRSLVRHESIGGGYTNQEVVPMDKVDLDFFTPTRFEIVKKMRPILQWWTNRRLVHTATYGLRIYRRDSMLLTHVDRAETHLASAILQIDQKSDEGWPLEVLTPAGDPFEVFLRAGEMLLYEGGRIRHGRPARYNGSEFVNVFTHFCPLDWQGPNKY</sequence>
<evidence type="ECO:0000256" key="1">
    <source>
        <dbReference type="SAM" id="MobiDB-lite"/>
    </source>
</evidence>
<gene>
    <name evidence="2" type="ORF">CYMTET_38820</name>
</gene>
<evidence type="ECO:0000313" key="3">
    <source>
        <dbReference type="Proteomes" id="UP001190700"/>
    </source>
</evidence>
<dbReference type="InterPro" id="IPR037140">
    <property type="entry name" value="VHL_beta_dom_sf"/>
</dbReference>
<evidence type="ECO:0000313" key="2">
    <source>
        <dbReference type="EMBL" id="KAK3251858.1"/>
    </source>
</evidence>
<protein>
    <submittedName>
        <fullName evidence="2">Uncharacterized protein</fullName>
    </submittedName>
</protein>
<keyword evidence="3" id="KW-1185">Reference proteome</keyword>
<organism evidence="2 3">
    <name type="scientific">Cymbomonas tetramitiformis</name>
    <dbReference type="NCBI Taxonomy" id="36881"/>
    <lineage>
        <taxon>Eukaryota</taxon>
        <taxon>Viridiplantae</taxon>
        <taxon>Chlorophyta</taxon>
        <taxon>Pyramimonadophyceae</taxon>
        <taxon>Pyramimonadales</taxon>
        <taxon>Pyramimonadaceae</taxon>
        <taxon>Cymbomonas</taxon>
    </lineage>
</organism>
<dbReference type="Proteomes" id="UP001190700">
    <property type="component" value="Unassembled WGS sequence"/>
</dbReference>
<dbReference type="Gene3D" id="2.60.40.780">
    <property type="entry name" value="von Hippel-Lindau disease tumour suppressor, beta domain"/>
    <property type="match status" value="1"/>
</dbReference>
<reference evidence="2 3" key="1">
    <citation type="journal article" date="2015" name="Genome Biol. Evol.">
        <title>Comparative Genomics of a Bacterivorous Green Alga Reveals Evolutionary Causalities and Consequences of Phago-Mixotrophic Mode of Nutrition.</title>
        <authorList>
            <person name="Burns J.A."/>
            <person name="Paasch A."/>
            <person name="Narechania A."/>
            <person name="Kim E."/>
        </authorList>
    </citation>
    <scope>NUCLEOTIDE SEQUENCE [LARGE SCALE GENOMIC DNA]</scope>
    <source>
        <strain evidence="2 3">PLY_AMNH</strain>
    </source>
</reference>
<dbReference type="EMBL" id="LGRX02025776">
    <property type="protein sequence ID" value="KAK3251858.1"/>
    <property type="molecule type" value="Genomic_DNA"/>
</dbReference>
<comment type="caution">
    <text evidence="2">The sequence shown here is derived from an EMBL/GenBank/DDBJ whole genome shotgun (WGS) entry which is preliminary data.</text>
</comment>
<feature type="region of interest" description="Disordered" evidence="1">
    <location>
        <begin position="1"/>
        <end position="28"/>
    </location>
</feature>
<accession>A0AAE0F4W1</accession>